<protein>
    <recommendedName>
        <fullName evidence="4">Glycerol-3-phosphate acyltransferase</fullName>
        <ecNumber evidence="3">2.3.1.15</ecNumber>
    </recommendedName>
</protein>
<dbReference type="PANTHER" id="PTHR12563">
    <property type="entry name" value="GLYCEROL-3-PHOSPHATE ACYLTRANSFERASE"/>
    <property type="match status" value="1"/>
</dbReference>
<evidence type="ECO:0000259" key="7">
    <source>
        <dbReference type="SMART" id="SM00563"/>
    </source>
</evidence>
<reference evidence="8 9" key="1">
    <citation type="submission" date="2016-12" db="EMBL/GenBank/DDBJ databases">
        <title>The draft genome sequence of HSLHS2.</title>
        <authorList>
            <person name="Hu D."/>
            <person name="Wang L."/>
            <person name="Shao Z."/>
        </authorList>
    </citation>
    <scope>NUCLEOTIDE SEQUENCE [LARGE SCALE GENOMIC DNA]</scope>
    <source>
        <strain evidence="8">MCCC 1A06712</strain>
    </source>
</reference>
<dbReference type="AlphaFoldDB" id="A0A251WXY8"/>
<evidence type="ECO:0000256" key="2">
    <source>
        <dbReference type="ARBA" id="ARBA00004765"/>
    </source>
</evidence>
<name>A0A251WXY8_9RHOB</name>
<dbReference type="SMART" id="SM00563">
    <property type="entry name" value="PlsC"/>
    <property type="match status" value="1"/>
</dbReference>
<evidence type="ECO:0000313" key="9">
    <source>
        <dbReference type="Proteomes" id="UP000194664"/>
    </source>
</evidence>
<comment type="pathway">
    <text evidence="2">Phospholipid metabolism; CDP-diacylglycerol biosynthesis; CDP-diacylglycerol from sn-glycerol 3-phosphate: step 1/3.</text>
</comment>
<keyword evidence="9" id="KW-1185">Reference proteome</keyword>
<proteinExistence type="predicted"/>
<evidence type="ECO:0000256" key="4">
    <source>
        <dbReference type="ARBA" id="ARBA00013432"/>
    </source>
</evidence>
<evidence type="ECO:0000313" key="8">
    <source>
        <dbReference type="EMBL" id="OUD08978.1"/>
    </source>
</evidence>
<dbReference type="InterPro" id="IPR002123">
    <property type="entry name" value="Plipid/glycerol_acylTrfase"/>
</dbReference>
<dbReference type="Pfam" id="PF19277">
    <property type="entry name" value="GPAT_C"/>
    <property type="match status" value="1"/>
</dbReference>
<dbReference type="GO" id="GO:0004366">
    <property type="term" value="F:glycerol-3-phosphate O-acyltransferase activity"/>
    <property type="evidence" value="ECO:0007669"/>
    <property type="project" value="UniProtKB-EC"/>
</dbReference>
<dbReference type="GO" id="GO:0016024">
    <property type="term" value="P:CDP-diacylglycerol biosynthetic process"/>
    <property type="evidence" value="ECO:0007669"/>
    <property type="project" value="UniProtKB-UniPathway"/>
</dbReference>
<evidence type="ECO:0000256" key="3">
    <source>
        <dbReference type="ARBA" id="ARBA00013113"/>
    </source>
</evidence>
<dbReference type="PANTHER" id="PTHR12563:SF17">
    <property type="entry name" value="DIHYDROXYACETONE PHOSPHATE ACYLTRANSFERASE"/>
    <property type="match status" value="1"/>
</dbReference>
<keyword evidence="6" id="KW-1133">Transmembrane helix</keyword>
<evidence type="ECO:0000256" key="5">
    <source>
        <dbReference type="ARBA" id="ARBA00048427"/>
    </source>
</evidence>
<dbReference type="GO" id="GO:0012505">
    <property type="term" value="C:endomembrane system"/>
    <property type="evidence" value="ECO:0007669"/>
    <property type="project" value="UniProtKB-SubCell"/>
</dbReference>
<dbReference type="EMBL" id="MSPP01000003">
    <property type="protein sequence ID" value="OUD08978.1"/>
    <property type="molecule type" value="Genomic_DNA"/>
</dbReference>
<keyword evidence="6" id="KW-0812">Transmembrane</keyword>
<dbReference type="InterPro" id="IPR045520">
    <property type="entry name" value="GPAT/DHAPAT_C"/>
</dbReference>
<dbReference type="OrthoDB" id="335193at2"/>
<dbReference type="Pfam" id="PF01553">
    <property type="entry name" value="Acyltransferase"/>
    <property type="match status" value="1"/>
</dbReference>
<evidence type="ECO:0000256" key="1">
    <source>
        <dbReference type="ARBA" id="ARBA00004184"/>
    </source>
</evidence>
<comment type="subcellular location">
    <subcellularLocation>
        <location evidence="1">Endomembrane system</location>
        <topology evidence="1">Peripheral membrane protein</topology>
    </subcellularLocation>
</comment>
<comment type="caution">
    <text evidence="8">The sequence shown here is derived from an EMBL/GenBank/DDBJ whole genome shotgun (WGS) entry which is preliminary data.</text>
</comment>
<dbReference type="EC" id="2.3.1.15" evidence="3"/>
<dbReference type="Proteomes" id="UP000194664">
    <property type="component" value="Unassembled WGS sequence"/>
</dbReference>
<keyword evidence="6" id="KW-0472">Membrane</keyword>
<dbReference type="UniPathway" id="UPA00557">
    <property type="reaction ID" value="UER00612"/>
</dbReference>
<dbReference type="SUPFAM" id="SSF69593">
    <property type="entry name" value="Glycerol-3-phosphate (1)-acyltransferase"/>
    <property type="match status" value="1"/>
</dbReference>
<sequence length="451" mass="50253">MTTPVTLPLWLLVLIVLFAAVTFASHFLFPSVRWFFRRRMERAVSRLNKRLARPIEPFKLARRYDTIQRVIYDPEVTKAIHRTARVEGIPENVASERARRYAREIVPSFSATVYFGIGARLSRWLSRAFYKIRLGALDRDKLAAMDPNATWVFVINHRSNMDYVLITHMISSAGTLAYAVGEWARVWPLSWLVRAMGAYFIRRGSHGQLYRAVLAAYVRLATQNGVSQAFFPEGGLSLTGAMGRPKLGLLSYMVEGWDADDRDVIFVPVALNYDRVPEDRILVRAAQTGERKFRPSFGAAVLAIPVTIWRAIRLKFTPFGTAAVGFGKPLVLSEFMKSSGSHGVEQLAEDLMDRMADTVPLVPTPLVARAVLAGADTAEKIENHIAGTLDIYAARGGALPRRGPKGLTKEGIALLVARKILVRSAAKYSVADGELPLVEYYAASIAHHFDH</sequence>
<feature type="domain" description="Phospholipid/glycerol acyltransferase" evidence="7">
    <location>
        <begin position="151"/>
        <end position="274"/>
    </location>
</feature>
<keyword evidence="8" id="KW-0012">Acyltransferase</keyword>
<accession>A0A251WXY8</accession>
<comment type="catalytic activity">
    <reaction evidence="5">
        <text>sn-glycerol 3-phosphate + an acyl-CoA = a 1-acyl-sn-glycero-3-phosphate + CoA</text>
        <dbReference type="Rhea" id="RHEA:15325"/>
        <dbReference type="ChEBI" id="CHEBI:57287"/>
        <dbReference type="ChEBI" id="CHEBI:57597"/>
        <dbReference type="ChEBI" id="CHEBI:57970"/>
        <dbReference type="ChEBI" id="CHEBI:58342"/>
        <dbReference type="EC" id="2.3.1.15"/>
    </reaction>
</comment>
<evidence type="ECO:0000256" key="6">
    <source>
        <dbReference type="SAM" id="Phobius"/>
    </source>
</evidence>
<organism evidence="8 9">
    <name type="scientific">Marivivens niveibacter</name>
    <dbReference type="NCBI Taxonomy" id="1930667"/>
    <lineage>
        <taxon>Bacteria</taxon>
        <taxon>Pseudomonadati</taxon>
        <taxon>Pseudomonadota</taxon>
        <taxon>Alphaproteobacteria</taxon>
        <taxon>Rhodobacterales</taxon>
        <taxon>Paracoccaceae</taxon>
        <taxon>Marivivens group</taxon>
        <taxon>Marivivens</taxon>
    </lineage>
</organism>
<dbReference type="InterPro" id="IPR022284">
    <property type="entry name" value="GPAT/DHAPAT"/>
</dbReference>
<gene>
    <name evidence="8" type="ORF">BVC71_09695</name>
</gene>
<feature type="transmembrane region" description="Helical" evidence="6">
    <location>
        <begin position="12"/>
        <end position="36"/>
    </location>
</feature>
<keyword evidence="8" id="KW-0808">Transferase</keyword>